<evidence type="ECO:0000313" key="11">
    <source>
        <dbReference type="EMBL" id="RKO25995.1"/>
    </source>
</evidence>
<feature type="transmembrane region" description="Helical" evidence="9">
    <location>
        <begin position="57"/>
        <end position="78"/>
    </location>
</feature>
<dbReference type="FunFam" id="1.20.1250.20:FF:000073">
    <property type="entry name" value="MFS myo-inositol transporter, putative"/>
    <property type="match status" value="1"/>
</dbReference>
<gene>
    <name evidence="11" type="ORF">D7Z96_04380</name>
</gene>
<reference evidence="11 12" key="1">
    <citation type="submission" date="2018-10" db="EMBL/GenBank/DDBJ databases">
        <title>Genome-guide identification and characterization of bacteria that degrade polycyclic aromatic hydrocarbons and resist hexavalent chromium simultaneously.</title>
        <authorList>
            <person name="Feng H."/>
        </authorList>
    </citation>
    <scope>NUCLEOTIDE SEQUENCE [LARGE SCALE GENOMIC DNA]</scope>
    <source>
        <strain evidence="11 12">J015</strain>
    </source>
</reference>
<dbReference type="PRINTS" id="PR00171">
    <property type="entry name" value="SUGRTRNSPORT"/>
</dbReference>
<sequence length="486" mass="52414">MSSPVPADTQSKQPTNHKRALRTVTIISTFGGLLFGYDTGVINGALPYMQEDLGLTPLTEGLVTSSLLFGAAFGALFGGRLADRNGRRRMIMVLAVIFLLGTLACTFAPNTEVMIAARFVLGLAVGGASVTVPVYLAEVSPSARRGRIVTQNELMIVTGQLLAFIFNAYLGNTFGEAGGIWRWMLVIATLPAVALWIGMNFMPESPRWLASMGSFGETLSVLQRIRSQAEARAEFEEVKAMAVEDYKSKMGSWRDLGIPWLRRIFMVGIGLAVIQQITGVNSIMYYGTQILAESGFGREAALTANIANGVISVLATFVGIWLLGKVGRRRMLITGQVGTTTALLLIGLFSLILPEGAARGFVILSLTVTFLAFQQGAISPVTWLMLSEIFPLKMRGLGMGASAFVLWIVNFLVGFGFPQLLAGIGLSNTFFVFAVLGVGAIAFAARYVPETKDKSLEDLEHYFKNVAGERPEAAAERDSEAVPQTR</sequence>
<feature type="transmembrane region" description="Helical" evidence="9">
    <location>
        <begin position="360"/>
        <end position="385"/>
    </location>
</feature>
<dbReference type="Gene3D" id="1.20.1250.20">
    <property type="entry name" value="MFS general substrate transporter like domains"/>
    <property type="match status" value="1"/>
</dbReference>
<feature type="transmembrane region" description="Helical" evidence="9">
    <location>
        <begin position="331"/>
        <end position="354"/>
    </location>
</feature>
<feature type="transmembrane region" description="Helical" evidence="9">
    <location>
        <begin position="20"/>
        <end position="37"/>
    </location>
</feature>
<dbReference type="PROSITE" id="PS00217">
    <property type="entry name" value="SUGAR_TRANSPORT_2"/>
    <property type="match status" value="1"/>
</dbReference>
<dbReference type="EMBL" id="RBNH01000003">
    <property type="protein sequence ID" value="RKO25995.1"/>
    <property type="molecule type" value="Genomic_DNA"/>
</dbReference>
<evidence type="ECO:0000256" key="9">
    <source>
        <dbReference type="SAM" id="Phobius"/>
    </source>
</evidence>
<evidence type="ECO:0000256" key="6">
    <source>
        <dbReference type="ARBA" id="ARBA00022989"/>
    </source>
</evidence>
<feature type="transmembrane region" description="Helical" evidence="9">
    <location>
        <begin position="397"/>
        <end position="417"/>
    </location>
</feature>
<dbReference type="InterPro" id="IPR047984">
    <property type="entry name" value="XylE-like"/>
</dbReference>
<dbReference type="Pfam" id="PF00083">
    <property type="entry name" value="Sugar_tr"/>
    <property type="match status" value="1"/>
</dbReference>
<evidence type="ECO:0000313" key="12">
    <source>
        <dbReference type="Proteomes" id="UP000273159"/>
    </source>
</evidence>
<evidence type="ECO:0000256" key="5">
    <source>
        <dbReference type="ARBA" id="ARBA00022692"/>
    </source>
</evidence>
<dbReference type="NCBIfam" id="TIGR00879">
    <property type="entry name" value="SP"/>
    <property type="match status" value="1"/>
</dbReference>
<comment type="caution">
    <text evidence="11">The sequence shown here is derived from an EMBL/GenBank/DDBJ whole genome shotgun (WGS) entry which is preliminary data.</text>
</comment>
<feature type="transmembrane region" description="Helical" evidence="9">
    <location>
        <begin position="148"/>
        <end position="169"/>
    </location>
</feature>
<dbReference type="InterPro" id="IPR036259">
    <property type="entry name" value="MFS_trans_sf"/>
</dbReference>
<feature type="transmembrane region" description="Helical" evidence="9">
    <location>
        <begin position="115"/>
        <end position="136"/>
    </location>
</feature>
<protein>
    <submittedName>
        <fullName evidence="11">Sugar porter family MFS transporter</fullName>
    </submittedName>
</protein>
<dbReference type="InterPro" id="IPR003663">
    <property type="entry name" value="Sugar/inositol_transpt"/>
</dbReference>
<feature type="transmembrane region" description="Helical" evidence="9">
    <location>
        <begin position="90"/>
        <end position="109"/>
    </location>
</feature>
<keyword evidence="4" id="KW-1003">Cell membrane</keyword>
<dbReference type="SUPFAM" id="SSF103473">
    <property type="entry name" value="MFS general substrate transporter"/>
    <property type="match status" value="1"/>
</dbReference>
<feature type="domain" description="Major facilitator superfamily (MFS) profile" evidence="10">
    <location>
        <begin position="24"/>
        <end position="452"/>
    </location>
</feature>
<feature type="transmembrane region" description="Helical" evidence="9">
    <location>
        <begin position="181"/>
        <end position="202"/>
    </location>
</feature>
<dbReference type="InterPro" id="IPR050820">
    <property type="entry name" value="MFS_Sugar_Transporter"/>
</dbReference>
<dbReference type="Proteomes" id="UP000273159">
    <property type="component" value="Unassembled WGS sequence"/>
</dbReference>
<dbReference type="GO" id="GO:0022857">
    <property type="term" value="F:transmembrane transporter activity"/>
    <property type="evidence" value="ECO:0007669"/>
    <property type="project" value="InterPro"/>
</dbReference>
<organism evidence="11 12">
    <name type="scientific">Pseudarthrobacter phenanthrenivorans</name>
    <name type="common">Arthrobacter phenanthrenivorans</name>
    <dbReference type="NCBI Taxonomy" id="361575"/>
    <lineage>
        <taxon>Bacteria</taxon>
        <taxon>Bacillati</taxon>
        <taxon>Actinomycetota</taxon>
        <taxon>Actinomycetes</taxon>
        <taxon>Micrococcales</taxon>
        <taxon>Micrococcaceae</taxon>
        <taxon>Pseudarthrobacter</taxon>
    </lineage>
</organism>
<keyword evidence="7 9" id="KW-0472">Membrane</keyword>
<evidence type="ECO:0000256" key="4">
    <source>
        <dbReference type="ARBA" id="ARBA00022475"/>
    </source>
</evidence>
<dbReference type="InterPro" id="IPR005828">
    <property type="entry name" value="MFS_sugar_transport-like"/>
</dbReference>
<name>A0A3B0G1G6_PSEPS</name>
<proteinExistence type="inferred from homology"/>
<dbReference type="GO" id="GO:1904659">
    <property type="term" value="P:D-glucose transmembrane transport"/>
    <property type="evidence" value="ECO:0007669"/>
    <property type="project" value="TreeGrafter"/>
</dbReference>
<feature type="transmembrane region" description="Helical" evidence="9">
    <location>
        <begin position="264"/>
        <end position="286"/>
    </location>
</feature>
<dbReference type="PANTHER" id="PTHR48023:SF4">
    <property type="entry name" value="D-XYLOSE-PROTON SYMPORTER-LIKE 2"/>
    <property type="match status" value="1"/>
</dbReference>
<reference evidence="12" key="2">
    <citation type="submission" date="2018-10" db="EMBL/GenBank/DDBJ databases">
        <authorList>
            <person name="Wang Y."/>
            <person name="Wang J."/>
            <person name="Yang X."/>
            <person name="Wang Z."/>
            <person name="Huang Y."/>
        </authorList>
    </citation>
    <scope>NUCLEOTIDE SEQUENCE [LARGE SCALE GENOMIC DNA]</scope>
    <source>
        <strain evidence="12">J015</strain>
    </source>
</reference>
<comment type="similarity">
    <text evidence="2 8">Belongs to the major facilitator superfamily. Sugar transporter (TC 2.A.1.1) family.</text>
</comment>
<dbReference type="RefSeq" id="WP_120691677.1">
    <property type="nucleotide sequence ID" value="NZ_RBNH01000003.1"/>
</dbReference>
<accession>A0A3B0G1G6</accession>
<evidence type="ECO:0000256" key="7">
    <source>
        <dbReference type="ARBA" id="ARBA00023136"/>
    </source>
</evidence>
<evidence type="ECO:0000256" key="3">
    <source>
        <dbReference type="ARBA" id="ARBA00022448"/>
    </source>
</evidence>
<keyword evidence="6 9" id="KW-1133">Transmembrane helix</keyword>
<keyword evidence="3 8" id="KW-0813">Transport</keyword>
<feature type="transmembrane region" description="Helical" evidence="9">
    <location>
        <begin position="306"/>
        <end position="324"/>
    </location>
</feature>
<evidence type="ECO:0000259" key="10">
    <source>
        <dbReference type="PROSITE" id="PS50850"/>
    </source>
</evidence>
<evidence type="ECO:0000256" key="8">
    <source>
        <dbReference type="RuleBase" id="RU003346"/>
    </source>
</evidence>
<dbReference type="PANTHER" id="PTHR48023">
    <property type="entry name" value="D-XYLOSE-PROTON SYMPORTER-LIKE 2"/>
    <property type="match status" value="1"/>
</dbReference>
<comment type="subcellular location">
    <subcellularLocation>
        <location evidence="1">Cell membrane</location>
        <topology evidence="1">Multi-pass membrane protein</topology>
    </subcellularLocation>
</comment>
<dbReference type="AlphaFoldDB" id="A0A3B0G1G6"/>
<feature type="transmembrane region" description="Helical" evidence="9">
    <location>
        <begin position="429"/>
        <end position="448"/>
    </location>
</feature>
<evidence type="ECO:0000256" key="2">
    <source>
        <dbReference type="ARBA" id="ARBA00010992"/>
    </source>
</evidence>
<evidence type="ECO:0000256" key="1">
    <source>
        <dbReference type="ARBA" id="ARBA00004651"/>
    </source>
</evidence>
<keyword evidence="5 9" id="KW-0812">Transmembrane</keyword>
<dbReference type="CDD" id="cd17359">
    <property type="entry name" value="MFS_XylE_like"/>
    <property type="match status" value="1"/>
</dbReference>
<dbReference type="InterPro" id="IPR020846">
    <property type="entry name" value="MFS_dom"/>
</dbReference>
<dbReference type="PROSITE" id="PS50850">
    <property type="entry name" value="MFS"/>
    <property type="match status" value="1"/>
</dbReference>
<dbReference type="GO" id="GO:0005886">
    <property type="term" value="C:plasma membrane"/>
    <property type="evidence" value="ECO:0007669"/>
    <property type="project" value="UniProtKB-SubCell"/>
</dbReference>
<dbReference type="InterPro" id="IPR005829">
    <property type="entry name" value="Sugar_transporter_CS"/>
</dbReference>